<dbReference type="AlphaFoldDB" id="A0A6C0CBG8"/>
<sequence length="350" mass="37510">MSCRYKCRKYCSSSSSSSSSDDCCRQEKKCIVDENFIITNLVSNQPNVAPNQDVNLVNPWGIVNYSGRLWVADNGTGLITTYNLNGVPLLTIITVPPASTGTGSPTGLVVNTGTNFVVTNGMVSGPATLITCTEDGTVSGYNATVNATSTIIVVDRSSVNAIYKGLAIANNNLYVADFHNNRIDVFDDNFNLLAGYPFIDPALPIGYAPFNITYICGKLYVSYAKQDSNAEDDVSGLGNGFISMFSVQGVFLGRFLSGGYLNSPWSILRLREDTYAQTCTGCGIFLIGNFGDGTIGVYTSRGVFVGRLRDRCGVDVIIDGLWGLAYGRNIYFASGPNNETNGLVGTLLLC</sequence>
<dbReference type="InterPro" id="IPR011042">
    <property type="entry name" value="6-blade_b-propeller_TolB-like"/>
</dbReference>
<dbReference type="Gene3D" id="2.120.10.30">
    <property type="entry name" value="TolB, C-terminal domain"/>
    <property type="match status" value="2"/>
</dbReference>
<reference evidence="1" key="1">
    <citation type="journal article" date="2020" name="Nature">
        <title>Giant virus diversity and host interactions through global metagenomics.</title>
        <authorList>
            <person name="Schulz F."/>
            <person name="Roux S."/>
            <person name="Paez-Espino D."/>
            <person name="Jungbluth S."/>
            <person name="Walsh D.A."/>
            <person name="Denef V.J."/>
            <person name="McMahon K.D."/>
            <person name="Konstantinidis K.T."/>
            <person name="Eloe-Fadrosh E.A."/>
            <person name="Kyrpides N.C."/>
            <person name="Woyke T."/>
        </authorList>
    </citation>
    <scope>NUCLEOTIDE SEQUENCE</scope>
    <source>
        <strain evidence="1">GVMAG-M-3300020192-26</strain>
    </source>
</reference>
<evidence type="ECO:0000313" key="1">
    <source>
        <dbReference type="EMBL" id="QHT01025.1"/>
    </source>
</evidence>
<accession>A0A6C0CBG8</accession>
<dbReference type="EMBL" id="MN739362">
    <property type="protein sequence ID" value="QHT01025.1"/>
    <property type="molecule type" value="Genomic_DNA"/>
</dbReference>
<dbReference type="SUPFAM" id="SSF63825">
    <property type="entry name" value="YWTD domain"/>
    <property type="match status" value="1"/>
</dbReference>
<protein>
    <submittedName>
        <fullName evidence="1">Uncharacterized protein</fullName>
    </submittedName>
</protein>
<dbReference type="NCBIfam" id="TIGR03118">
    <property type="entry name" value="PEPCTERM_chp_1"/>
    <property type="match status" value="1"/>
</dbReference>
<proteinExistence type="predicted"/>
<dbReference type="InterPro" id="IPR017549">
    <property type="entry name" value="APMV_L690"/>
</dbReference>
<organism evidence="1">
    <name type="scientific">viral metagenome</name>
    <dbReference type="NCBI Taxonomy" id="1070528"/>
    <lineage>
        <taxon>unclassified sequences</taxon>
        <taxon>metagenomes</taxon>
        <taxon>organismal metagenomes</taxon>
    </lineage>
</organism>
<name>A0A6C0CBG8_9ZZZZ</name>